<evidence type="ECO:0000313" key="1">
    <source>
        <dbReference type="EMBL" id="CAJ2670837.1"/>
    </source>
</evidence>
<evidence type="ECO:0000313" key="2">
    <source>
        <dbReference type="Proteomes" id="UP001177021"/>
    </source>
</evidence>
<accession>A0ACB0LMQ9</accession>
<keyword evidence="2" id="KW-1185">Reference proteome</keyword>
<name>A0ACB0LMQ9_TRIPR</name>
<proteinExistence type="predicted"/>
<gene>
    <name evidence="1" type="ORF">MILVUS5_LOCUS34809</name>
</gene>
<organism evidence="1 2">
    <name type="scientific">Trifolium pratense</name>
    <name type="common">Red clover</name>
    <dbReference type="NCBI Taxonomy" id="57577"/>
    <lineage>
        <taxon>Eukaryota</taxon>
        <taxon>Viridiplantae</taxon>
        <taxon>Streptophyta</taxon>
        <taxon>Embryophyta</taxon>
        <taxon>Tracheophyta</taxon>
        <taxon>Spermatophyta</taxon>
        <taxon>Magnoliopsida</taxon>
        <taxon>eudicotyledons</taxon>
        <taxon>Gunneridae</taxon>
        <taxon>Pentapetalae</taxon>
        <taxon>rosids</taxon>
        <taxon>fabids</taxon>
        <taxon>Fabales</taxon>
        <taxon>Fabaceae</taxon>
        <taxon>Papilionoideae</taxon>
        <taxon>50 kb inversion clade</taxon>
        <taxon>NPAAA clade</taxon>
        <taxon>Hologalegina</taxon>
        <taxon>IRL clade</taxon>
        <taxon>Trifolieae</taxon>
        <taxon>Trifolium</taxon>
    </lineage>
</organism>
<sequence length="112" mass="13427">MIHCSLYKKEPPRNRKISALKQMRNWKGWRCFKSLTIHPFKSILSKMNSNFRFKSQGHRNGLVSLYKDMESCREYADIQVMWKMIESSSPQIACKKKKIIKSSYWMICFRPT</sequence>
<dbReference type="EMBL" id="CASHSV030000615">
    <property type="protein sequence ID" value="CAJ2670837.1"/>
    <property type="molecule type" value="Genomic_DNA"/>
</dbReference>
<dbReference type="Proteomes" id="UP001177021">
    <property type="component" value="Unassembled WGS sequence"/>
</dbReference>
<protein>
    <submittedName>
        <fullName evidence="1">Uncharacterized protein</fullName>
    </submittedName>
</protein>
<comment type="caution">
    <text evidence="1">The sequence shown here is derived from an EMBL/GenBank/DDBJ whole genome shotgun (WGS) entry which is preliminary data.</text>
</comment>
<reference evidence="1" key="1">
    <citation type="submission" date="2023-10" db="EMBL/GenBank/DDBJ databases">
        <authorList>
            <person name="Rodriguez Cubillos JULIANA M."/>
            <person name="De Vega J."/>
        </authorList>
    </citation>
    <scope>NUCLEOTIDE SEQUENCE</scope>
</reference>